<name>A0AC61DGS4_9FIRM</name>
<comment type="caution">
    <text evidence="1">The sequence shown here is derived from an EMBL/GenBank/DDBJ whole genome shotgun (WGS) entry which is preliminary data.</text>
</comment>
<evidence type="ECO:0000313" key="2">
    <source>
        <dbReference type="Proteomes" id="UP000224460"/>
    </source>
</evidence>
<gene>
    <name evidence="1" type="ORF">CS063_00905</name>
</gene>
<reference evidence="1" key="1">
    <citation type="submission" date="2017-10" db="EMBL/GenBank/DDBJ databases">
        <title>Genome sequence of cellulolytic Lachnospiraceae bacterium XHS1971 isolated from hotspring sediment.</title>
        <authorList>
            <person name="Vasudevan G."/>
            <person name="Joshi A.J."/>
            <person name="Hivarkar S."/>
            <person name="Lanjekar V.B."/>
            <person name="Dhakephalkar P.K."/>
            <person name="Dagar S."/>
        </authorList>
    </citation>
    <scope>NUCLEOTIDE SEQUENCE</scope>
    <source>
        <strain evidence="1">XHS1971</strain>
    </source>
</reference>
<dbReference type="EMBL" id="PEDL01000001">
    <property type="protein sequence ID" value="PHV72070.1"/>
    <property type="molecule type" value="Genomic_DNA"/>
</dbReference>
<organism evidence="1 2">
    <name type="scientific">Sporanaerobium hydrogeniformans</name>
    <dbReference type="NCBI Taxonomy" id="3072179"/>
    <lineage>
        <taxon>Bacteria</taxon>
        <taxon>Bacillati</taxon>
        <taxon>Bacillota</taxon>
        <taxon>Clostridia</taxon>
        <taxon>Lachnospirales</taxon>
        <taxon>Lachnospiraceae</taxon>
        <taxon>Sporanaerobium</taxon>
    </lineage>
</organism>
<accession>A0AC61DGS4</accession>
<sequence length="73" mass="8559">MCIICKKVLKVIGWILIIGFVSFSMYDGYMYNTAYKYGSAPFYLFIIVRFLEFVVPGILCLLISHFLKYNKKN</sequence>
<dbReference type="Proteomes" id="UP000224460">
    <property type="component" value="Unassembled WGS sequence"/>
</dbReference>
<proteinExistence type="predicted"/>
<protein>
    <submittedName>
        <fullName evidence="1">Uncharacterized protein</fullName>
    </submittedName>
</protein>
<evidence type="ECO:0000313" key="1">
    <source>
        <dbReference type="EMBL" id="PHV72070.1"/>
    </source>
</evidence>
<keyword evidence="2" id="KW-1185">Reference proteome</keyword>